<dbReference type="InterPro" id="IPR027417">
    <property type="entry name" value="P-loop_NTPase"/>
</dbReference>
<proteinExistence type="predicted"/>
<dbReference type="RefSeq" id="WP_187804049.1">
    <property type="nucleotide sequence ID" value="NZ_LZEU01000001.1"/>
</dbReference>
<dbReference type="PROSITE" id="PS00688">
    <property type="entry name" value="SIGMA54_INTERACT_3"/>
    <property type="match status" value="1"/>
</dbReference>
<dbReference type="SUPFAM" id="SSF46689">
    <property type="entry name" value="Homeodomain-like"/>
    <property type="match status" value="1"/>
</dbReference>
<protein>
    <submittedName>
        <fullName evidence="7">Fis family transcriptional regulator</fullName>
    </submittedName>
</protein>
<sequence>MSLLTHPQARELTKSVRATVLVFKDPRSQELLNRIERLAPSEANALIIGETGTGKELVARHIHHLSRRGKAPFVAVNCGAFPESLVESELFGHEKGAFTGAASSKAGWFEAANGGTLFLDEIGDLPLNMQVKLLRVLQEREVVRLGSRSPIPIDVRLVAATNVNLADAVVAGNFREDLFYRLHVATIRLPPLRERPGDILPLAEFFVDEHCQRLGYQRATLSNEAARKLLTHSWPGNIRELENAIHHALLVCRNQQVQPGDLHLADMRPSSSRAELSHGTASLPAPELSLEAALTALYEKNLPELYEHIEETIFRSAYRFCHGNQLQTGRLLGISRNIVRARLEKIGELEPSTRSAAL</sequence>
<reference evidence="7 8" key="1">
    <citation type="submission" date="2016-06" db="EMBL/GenBank/DDBJ databases">
        <authorList>
            <person name="Ramos C."/>
            <person name="Pintado A."/>
            <person name="Crespo-Gomez J.I."/>
        </authorList>
    </citation>
    <scope>NUCLEOTIDE SEQUENCE [LARGE SCALE GENOMIC DNA]</scope>
    <source>
        <strain evidence="7 8">AVO110</strain>
    </source>
</reference>
<dbReference type="Proteomes" id="UP000744555">
    <property type="component" value="Unassembled WGS sequence"/>
</dbReference>
<dbReference type="InterPro" id="IPR009057">
    <property type="entry name" value="Homeodomain-like_sf"/>
</dbReference>
<dbReference type="PROSITE" id="PS50045">
    <property type="entry name" value="SIGMA54_INTERACT_4"/>
    <property type="match status" value="1"/>
</dbReference>
<organism evidence="7 8">
    <name type="scientific">Aquipseudomonas alcaligenes</name>
    <name type="common">Pseudomonas alcaligenes</name>
    <dbReference type="NCBI Taxonomy" id="43263"/>
    <lineage>
        <taxon>Bacteria</taxon>
        <taxon>Pseudomonadati</taxon>
        <taxon>Pseudomonadota</taxon>
        <taxon>Gammaproteobacteria</taxon>
        <taxon>Pseudomonadales</taxon>
        <taxon>Pseudomonadaceae</taxon>
        <taxon>Aquipseudomonas</taxon>
    </lineage>
</organism>
<dbReference type="Pfam" id="PF25601">
    <property type="entry name" value="AAA_lid_14"/>
    <property type="match status" value="1"/>
</dbReference>
<keyword evidence="5" id="KW-0804">Transcription</keyword>
<dbReference type="Pfam" id="PF00158">
    <property type="entry name" value="Sigma54_activat"/>
    <property type="match status" value="1"/>
</dbReference>
<evidence type="ECO:0000256" key="1">
    <source>
        <dbReference type="ARBA" id="ARBA00022741"/>
    </source>
</evidence>
<dbReference type="EMBL" id="LZEU01000001">
    <property type="protein sequence ID" value="MBC9248886.1"/>
    <property type="molecule type" value="Genomic_DNA"/>
</dbReference>
<keyword evidence="4" id="KW-0238">DNA-binding</keyword>
<evidence type="ECO:0000256" key="2">
    <source>
        <dbReference type="ARBA" id="ARBA00022840"/>
    </source>
</evidence>
<dbReference type="PANTHER" id="PTHR32071">
    <property type="entry name" value="TRANSCRIPTIONAL REGULATORY PROTEIN"/>
    <property type="match status" value="1"/>
</dbReference>
<comment type="caution">
    <text evidence="7">The sequence shown here is derived from an EMBL/GenBank/DDBJ whole genome shotgun (WGS) entry which is preliminary data.</text>
</comment>
<dbReference type="InterPro" id="IPR025943">
    <property type="entry name" value="Sigma_54_int_dom_ATP-bd_2"/>
</dbReference>
<dbReference type="PROSITE" id="PS00676">
    <property type="entry name" value="SIGMA54_INTERACT_2"/>
    <property type="match status" value="1"/>
</dbReference>
<gene>
    <name evidence="7" type="ORF">A9179_01230</name>
</gene>
<dbReference type="InterPro" id="IPR003593">
    <property type="entry name" value="AAA+_ATPase"/>
</dbReference>
<evidence type="ECO:0000256" key="4">
    <source>
        <dbReference type="ARBA" id="ARBA00023125"/>
    </source>
</evidence>
<dbReference type="CDD" id="cd00009">
    <property type="entry name" value="AAA"/>
    <property type="match status" value="1"/>
</dbReference>
<dbReference type="Gene3D" id="3.40.50.300">
    <property type="entry name" value="P-loop containing nucleotide triphosphate hydrolases"/>
    <property type="match status" value="1"/>
</dbReference>
<dbReference type="Gene3D" id="1.10.10.60">
    <property type="entry name" value="Homeodomain-like"/>
    <property type="match status" value="1"/>
</dbReference>
<dbReference type="InterPro" id="IPR002078">
    <property type="entry name" value="Sigma_54_int"/>
</dbReference>
<dbReference type="PANTHER" id="PTHR32071:SF21">
    <property type="entry name" value="TRANSCRIPTIONAL REGULATORY PROTEIN FLGR"/>
    <property type="match status" value="1"/>
</dbReference>
<keyword evidence="3" id="KW-0805">Transcription regulation</keyword>
<keyword evidence="1" id="KW-0547">Nucleotide-binding</keyword>
<evidence type="ECO:0000256" key="3">
    <source>
        <dbReference type="ARBA" id="ARBA00023015"/>
    </source>
</evidence>
<name>A0ABR7RUN8_AQUAC</name>
<dbReference type="InterPro" id="IPR058031">
    <property type="entry name" value="AAA_lid_NorR"/>
</dbReference>
<keyword evidence="8" id="KW-1185">Reference proteome</keyword>
<dbReference type="Gene3D" id="1.10.8.60">
    <property type="match status" value="1"/>
</dbReference>
<evidence type="ECO:0000259" key="6">
    <source>
        <dbReference type="PROSITE" id="PS50045"/>
    </source>
</evidence>
<keyword evidence="2" id="KW-0067">ATP-binding</keyword>
<dbReference type="SMART" id="SM00382">
    <property type="entry name" value="AAA"/>
    <property type="match status" value="1"/>
</dbReference>
<evidence type="ECO:0000313" key="8">
    <source>
        <dbReference type="Proteomes" id="UP000744555"/>
    </source>
</evidence>
<evidence type="ECO:0000313" key="7">
    <source>
        <dbReference type="EMBL" id="MBC9248886.1"/>
    </source>
</evidence>
<dbReference type="SUPFAM" id="SSF52540">
    <property type="entry name" value="P-loop containing nucleoside triphosphate hydrolases"/>
    <property type="match status" value="1"/>
</dbReference>
<dbReference type="InterPro" id="IPR025944">
    <property type="entry name" value="Sigma_54_int_dom_CS"/>
</dbReference>
<feature type="domain" description="Sigma-54 factor interaction" evidence="6">
    <location>
        <begin position="21"/>
        <end position="250"/>
    </location>
</feature>
<evidence type="ECO:0000256" key="5">
    <source>
        <dbReference type="ARBA" id="ARBA00023163"/>
    </source>
</evidence>
<accession>A0ABR7RUN8</accession>